<dbReference type="SUPFAM" id="SSF50486">
    <property type="entry name" value="FMT C-terminal domain-like"/>
    <property type="match status" value="1"/>
</dbReference>
<dbReference type="EC" id="3.2.2.-" evidence="5"/>
<dbReference type="NCBIfam" id="NF002003">
    <property type="entry name" value="PRK00802.1-3"/>
    <property type="match status" value="1"/>
</dbReference>
<organism evidence="6 7">
    <name type="scientific">Devosia salina</name>
    <dbReference type="NCBI Taxonomy" id="2860336"/>
    <lineage>
        <taxon>Bacteria</taxon>
        <taxon>Pseudomonadati</taxon>
        <taxon>Pseudomonadota</taxon>
        <taxon>Alphaproteobacteria</taxon>
        <taxon>Hyphomicrobiales</taxon>
        <taxon>Devosiaceae</taxon>
        <taxon>Devosia</taxon>
    </lineage>
</organism>
<sequence>MTRSFFDRPVLEVAHDAIGMTMLFDGAGGRIVEVEAYDEHDPASHSFAGPTPRNRVMFGPPGHAYVYKIYGIHYCLNFVCRPGSAILIRALEPTMGLDRMAERRGAMAEKNLCSGPGKLAQALGIDLRHDGLALDAAPFALHPADTAHEIATGPRIGITKGAETPWRFVKRNSPFLSRPLPRIRPDL</sequence>
<proteinExistence type="inferred from homology"/>
<evidence type="ECO:0000313" key="6">
    <source>
        <dbReference type="EMBL" id="QYO78932.1"/>
    </source>
</evidence>
<evidence type="ECO:0000256" key="4">
    <source>
        <dbReference type="ARBA" id="ARBA00023204"/>
    </source>
</evidence>
<keyword evidence="2 5" id="KW-0227">DNA damage</keyword>
<dbReference type="PANTHER" id="PTHR10429">
    <property type="entry name" value="DNA-3-METHYLADENINE GLYCOSYLASE"/>
    <property type="match status" value="1"/>
</dbReference>
<comment type="similarity">
    <text evidence="1 5">Belongs to the DNA glycosylase MPG family.</text>
</comment>
<dbReference type="NCBIfam" id="TIGR00567">
    <property type="entry name" value="3mg"/>
    <property type="match status" value="1"/>
</dbReference>
<dbReference type="CDD" id="cd00540">
    <property type="entry name" value="AAG"/>
    <property type="match status" value="1"/>
</dbReference>
<keyword evidence="7" id="KW-1185">Reference proteome</keyword>
<evidence type="ECO:0000313" key="7">
    <source>
        <dbReference type="Proteomes" id="UP000825799"/>
    </source>
</evidence>
<keyword evidence="6" id="KW-0326">Glycosidase</keyword>
<evidence type="ECO:0000256" key="2">
    <source>
        <dbReference type="ARBA" id="ARBA00022763"/>
    </source>
</evidence>
<protein>
    <recommendedName>
        <fullName evidence="5">Putative 3-methyladenine DNA glycosylase</fullName>
        <ecNumber evidence="5">3.2.2.-</ecNumber>
    </recommendedName>
</protein>
<evidence type="ECO:0000256" key="5">
    <source>
        <dbReference type="HAMAP-Rule" id="MF_00527"/>
    </source>
</evidence>
<dbReference type="GO" id="GO:0016798">
    <property type="term" value="F:hydrolase activity, acting on glycosyl bonds"/>
    <property type="evidence" value="ECO:0007669"/>
    <property type="project" value="UniProtKB-KW"/>
</dbReference>
<dbReference type="Proteomes" id="UP000825799">
    <property type="component" value="Chromosome"/>
</dbReference>
<dbReference type="InterPro" id="IPR011034">
    <property type="entry name" value="Formyl_transferase-like_C_sf"/>
</dbReference>
<dbReference type="InterPro" id="IPR036995">
    <property type="entry name" value="MPG_sf"/>
</dbReference>
<dbReference type="EMBL" id="CP080590">
    <property type="protein sequence ID" value="QYO78932.1"/>
    <property type="molecule type" value="Genomic_DNA"/>
</dbReference>
<dbReference type="Pfam" id="PF02245">
    <property type="entry name" value="Pur_DNA_glyco"/>
    <property type="match status" value="1"/>
</dbReference>
<accession>A0ABX8WMX8</accession>
<evidence type="ECO:0000256" key="1">
    <source>
        <dbReference type="ARBA" id="ARBA00009232"/>
    </source>
</evidence>
<gene>
    <name evidence="6" type="ORF">K1X15_01295</name>
</gene>
<evidence type="ECO:0000256" key="3">
    <source>
        <dbReference type="ARBA" id="ARBA00022801"/>
    </source>
</evidence>
<dbReference type="HAMAP" id="MF_00527">
    <property type="entry name" value="3MGH"/>
    <property type="match status" value="1"/>
</dbReference>
<dbReference type="InterPro" id="IPR003180">
    <property type="entry name" value="MPG"/>
</dbReference>
<name>A0ABX8WMX8_9HYPH</name>
<dbReference type="Gene3D" id="3.10.300.10">
    <property type="entry name" value="Methylpurine-DNA glycosylase (MPG)"/>
    <property type="match status" value="1"/>
</dbReference>
<keyword evidence="3 5" id="KW-0378">Hydrolase</keyword>
<keyword evidence="4 5" id="KW-0234">DNA repair</keyword>
<dbReference type="PANTHER" id="PTHR10429:SF0">
    <property type="entry name" value="DNA-3-METHYLADENINE GLYCOSYLASE"/>
    <property type="match status" value="1"/>
</dbReference>
<reference evidence="6 7" key="1">
    <citation type="submission" date="2021-08" db="EMBL/GenBank/DDBJ databases">
        <title>Devosia salina sp. nov., isolated from the South China Sea sediment.</title>
        <authorList>
            <person name="Zhou Z."/>
        </authorList>
    </citation>
    <scope>NUCLEOTIDE SEQUENCE [LARGE SCALE GENOMIC DNA]</scope>
    <source>
        <strain evidence="6 7">SCS-3</strain>
    </source>
</reference>